<dbReference type="GO" id="GO:0005730">
    <property type="term" value="C:nucleolus"/>
    <property type="evidence" value="ECO:0007669"/>
    <property type="project" value="TreeGrafter"/>
</dbReference>
<protein>
    <submittedName>
        <fullName evidence="2">Uncharacterized protein</fullName>
    </submittedName>
</protein>
<feature type="compositionally biased region" description="Acidic residues" evidence="1">
    <location>
        <begin position="412"/>
        <end position="432"/>
    </location>
</feature>
<evidence type="ECO:0000313" key="2">
    <source>
        <dbReference type="EMBL" id="CEL54832.1"/>
    </source>
</evidence>
<organism evidence="2 3">
    <name type="scientific">Thanatephorus cucumeris (strain AG1-IB / isolate 7/3/14)</name>
    <name type="common">Lettuce bottom rot fungus</name>
    <name type="synonym">Rhizoctonia solani</name>
    <dbReference type="NCBI Taxonomy" id="1108050"/>
    <lineage>
        <taxon>Eukaryota</taxon>
        <taxon>Fungi</taxon>
        <taxon>Dikarya</taxon>
        <taxon>Basidiomycota</taxon>
        <taxon>Agaricomycotina</taxon>
        <taxon>Agaricomycetes</taxon>
        <taxon>Cantharellales</taxon>
        <taxon>Ceratobasidiaceae</taxon>
        <taxon>Rhizoctonia</taxon>
        <taxon>Rhizoctonia solani AG-1</taxon>
    </lineage>
</organism>
<accession>A0A0B7FF40</accession>
<reference evidence="2 3" key="1">
    <citation type="submission" date="2014-11" db="EMBL/GenBank/DDBJ databases">
        <authorList>
            <person name="Wibberg Daniel"/>
        </authorList>
    </citation>
    <scope>NUCLEOTIDE SEQUENCE [LARGE SCALE GENOMIC DNA]</scope>
    <source>
        <strain evidence="2">Rhizoctonia solani AG1-IB 7/3/14</strain>
    </source>
</reference>
<gene>
    <name evidence="2" type="ORF">RSOLAG1IB_11777</name>
</gene>
<dbReference type="AlphaFoldDB" id="A0A0B7FF40"/>
<sequence length="593" mass="65763">MPSKTSTSKSKPPPSKPRESAESKAEKRKRTAKHKAAKADALAKVNIVDSDEDSQSDEDEDKKDKDKDKDEPESKESQGEICRRSKCGVYVYIRDGDNDFTRWTIKAKPDIKEVGKNWNIAKYMELDGSNEKTDMYNAINTYARTILMAEVKDLENPIWANVTTNMRNRLNFRLKKRFPYLHRFKDNCVSEELCKRILRNHCDTMSRIKKAGGRTEWKMQEKVKRETRKAKAASGSNAGGASESTMRSSTPTPTTTSKNPGSESPVAQANNRVKEGKKQAAPPTDDEETHGVSSDKQRPQKKRRRIVNDSDDSDSPGPSRHDSTMKEFVPLISSQPAKARKISSKTDLDGDGDGDEVGTGTGRGRGDDDGDSDDNSDGEGEGNNRGKKVEENEDGSEGEGNDEGQMDKGDKEDDEDDKEDDEDEDEDEDEEDLVRQMEELKKRIDAASKKSGKHNPLSIIPIQKQPRQFPDDLPSRNATPASDPPTVPASDFPAHNPQFGSTIPSNIPPSSNHSKPQLVAPSPKRFRVRPRMRPAPLDSESEARLGPEERSESSTEPTPTPATQGKNTARSTKGPASRKMKEELIESVEAGLK</sequence>
<feature type="compositionally biased region" description="Basic and acidic residues" evidence="1">
    <location>
        <begin position="16"/>
        <end position="25"/>
    </location>
</feature>
<feature type="compositionally biased region" description="Low complexity" evidence="1">
    <location>
        <begin position="554"/>
        <end position="563"/>
    </location>
</feature>
<dbReference type="InterPro" id="IPR004301">
    <property type="entry name" value="Nucleoplasmin"/>
</dbReference>
<dbReference type="GO" id="GO:0003723">
    <property type="term" value="F:RNA binding"/>
    <property type="evidence" value="ECO:0007669"/>
    <property type="project" value="TreeGrafter"/>
</dbReference>
<feature type="compositionally biased region" description="Basic and acidic residues" evidence="1">
    <location>
        <begin position="213"/>
        <end position="224"/>
    </location>
</feature>
<feature type="compositionally biased region" description="Low complexity" evidence="1">
    <location>
        <begin position="503"/>
        <end position="512"/>
    </location>
</feature>
<feature type="region of interest" description="Disordered" evidence="1">
    <location>
        <begin position="1"/>
        <end position="80"/>
    </location>
</feature>
<dbReference type="Proteomes" id="UP000059188">
    <property type="component" value="Unassembled WGS sequence"/>
</dbReference>
<feature type="compositionally biased region" description="Basic and acidic residues" evidence="1">
    <location>
        <begin position="289"/>
        <end position="298"/>
    </location>
</feature>
<feature type="compositionally biased region" description="Acidic residues" evidence="1">
    <location>
        <begin position="391"/>
        <end position="404"/>
    </location>
</feature>
<dbReference type="PANTHER" id="PTHR22747">
    <property type="entry name" value="NUCLEOPLASMIN"/>
    <property type="match status" value="1"/>
</dbReference>
<feature type="compositionally biased region" description="Basic and acidic residues" evidence="1">
    <location>
        <begin position="541"/>
        <end position="553"/>
    </location>
</feature>
<dbReference type="PANTHER" id="PTHR22747:SF39">
    <property type="entry name" value="NUCLEOPLASMIN CORE DOMAIN-CONTAINING PROTEIN"/>
    <property type="match status" value="1"/>
</dbReference>
<dbReference type="GO" id="GO:0003682">
    <property type="term" value="F:chromatin binding"/>
    <property type="evidence" value="ECO:0007669"/>
    <property type="project" value="TreeGrafter"/>
</dbReference>
<proteinExistence type="predicted"/>
<feature type="compositionally biased region" description="Acidic residues" evidence="1">
    <location>
        <begin position="368"/>
        <end position="380"/>
    </location>
</feature>
<dbReference type="GO" id="GO:0005737">
    <property type="term" value="C:cytoplasm"/>
    <property type="evidence" value="ECO:0007669"/>
    <property type="project" value="TreeGrafter"/>
</dbReference>
<dbReference type="GO" id="GO:0042393">
    <property type="term" value="F:histone binding"/>
    <property type="evidence" value="ECO:0007669"/>
    <property type="project" value="TreeGrafter"/>
</dbReference>
<evidence type="ECO:0000256" key="1">
    <source>
        <dbReference type="SAM" id="MobiDB-lite"/>
    </source>
</evidence>
<feature type="compositionally biased region" description="Low complexity" evidence="1">
    <location>
        <begin position="232"/>
        <end position="262"/>
    </location>
</feature>
<dbReference type="OrthoDB" id="10554909at2759"/>
<name>A0A0B7FF40_THACB</name>
<feature type="region of interest" description="Disordered" evidence="1">
    <location>
        <begin position="212"/>
        <end position="593"/>
    </location>
</feature>
<keyword evidence="3" id="KW-1185">Reference proteome</keyword>
<feature type="compositionally biased region" description="Low complexity" evidence="1">
    <location>
        <begin position="1"/>
        <end position="10"/>
    </location>
</feature>
<evidence type="ECO:0000313" key="3">
    <source>
        <dbReference type="Proteomes" id="UP000059188"/>
    </source>
</evidence>
<feature type="compositionally biased region" description="Basic residues" evidence="1">
    <location>
        <begin position="26"/>
        <end position="36"/>
    </location>
</feature>
<dbReference type="EMBL" id="LN679283">
    <property type="protein sequence ID" value="CEL54832.1"/>
    <property type="molecule type" value="Genomic_DNA"/>
</dbReference>
<feature type="compositionally biased region" description="Basic and acidic residues" evidence="1">
    <location>
        <begin position="62"/>
        <end position="80"/>
    </location>
</feature>
<dbReference type="GO" id="GO:0005654">
    <property type="term" value="C:nucleoplasm"/>
    <property type="evidence" value="ECO:0007669"/>
    <property type="project" value="TreeGrafter"/>
</dbReference>
<dbReference type="GO" id="GO:0006338">
    <property type="term" value="P:chromatin remodeling"/>
    <property type="evidence" value="ECO:0007669"/>
    <property type="project" value="TreeGrafter"/>
</dbReference>
<feature type="compositionally biased region" description="Acidic residues" evidence="1">
    <location>
        <begin position="49"/>
        <end position="61"/>
    </location>
</feature>
<feature type="compositionally biased region" description="Basic and acidic residues" evidence="1">
    <location>
        <begin position="433"/>
        <end position="448"/>
    </location>
</feature>